<dbReference type="AlphaFoldDB" id="A0A556MJQ4"/>
<name>A0A556MJQ4_9FLAO</name>
<dbReference type="Pfam" id="PF02265">
    <property type="entry name" value="S1-P1_nuclease"/>
    <property type="match status" value="1"/>
</dbReference>
<dbReference type="GO" id="GO:0003676">
    <property type="term" value="F:nucleic acid binding"/>
    <property type="evidence" value="ECO:0007669"/>
    <property type="project" value="InterPro"/>
</dbReference>
<evidence type="ECO:0000313" key="9">
    <source>
        <dbReference type="Proteomes" id="UP000316008"/>
    </source>
</evidence>
<dbReference type="GO" id="GO:0046872">
    <property type="term" value="F:metal ion binding"/>
    <property type="evidence" value="ECO:0007669"/>
    <property type="project" value="UniProtKB-KW"/>
</dbReference>
<evidence type="ECO:0000256" key="3">
    <source>
        <dbReference type="ARBA" id="ARBA00022759"/>
    </source>
</evidence>
<dbReference type="EMBL" id="VLPL01000009">
    <property type="protein sequence ID" value="TSJ40102.1"/>
    <property type="molecule type" value="Genomic_DNA"/>
</dbReference>
<evidence type="ECO:0000256" key="1">
    <source>
        <dbReference type="ARBA" id="ARBA00022722"/>
    </source>
</evidence>
<dbReference type="GO" id="GO:0004519">
    <property type="term" value="F:endonuclease activity"/>
    <property type="evidence" value="ECO:0007669"/>
    <property type="project" value="UniProtKB-KW"/>
</dbReference>
<dbReference type="OrthoDB" id="267579at2"/>
<feature type="chain" id="PRO_5021736872" evidence="7">
    <location>
        <begin position="27"/>
        <end position="344"/>
    </location>
</feature>
<evidence type="ECO:0000313" key="8">
    <source>
        <dbReference type="EMBL" id="TSJ40102.1"/>
    </source>
</evidence>
<dbReference type="GO" id="GO:0006308">
    <property type="term" value="P:DNA catabolic process"/>
    <property type="evidence" value="ECO:0007669"/>
    <property type="project" value="InterPro"/>
</dbReference>
<evidence type="ECO:0000256" key="7">
    <source>
        <dbReference type="SAM" id="SignalP"/>
    </source>
</evidence>
<keyword evidence="1" id="KW-0540">Nuclease</keyword>
<gene>
    <name evidence="8" type="ORF">FO442_16010</name>
</gene>
<keyword evidence="6" id="KW-0325">Glycoprotein</keyword>
<evidence type="ECO:0000256" key="6">
    <source>
        <dbReference type="ARBA" id="ARBA00023180"/>
    </source>
</evidence>
<dbReference type="GO" id="GO:0016788">
    <property type="term" value="F:hydrolase activity, acting on ester bonds"/>
    <property type="evidence" value="ECO:0007669"/>
    <property type="project" value="InterPro"/>
</dbReference>
<keyword evidence="2" id="KW-0479">Metal-binding</keyword>
<dbReference type="Proteomes" id="UP000316008">
    <property type="component" value="Unassembled WGS sequence"/>
</dbReference>
<dbReference type="InterPro" id="IPR008947">
    <property type="entry name" value="PLipase_C/P1_nuclease_dom_sf"/>
</dbReference>
<dbReference type="CDD" id="cd10981">
    <property type="entry name" value="ZnPC_S1P1"/>
    <property type="match status" value="1"/>
</dbReference>
<keyword evidence="5" id="KW-1015">Disulfide bond</keyword>
<dbReference type="Gene3D" id="1.10.575.10">
    <property type="entry name" value="P1 Nuclease"/>
    <property type="match status" value="1"/>
</dbReference>
<keyword evidence="7" id="KW-0732">Signal</keyword>
<feature type="signal peptide" evidence="7">
    <location>
        <begin position="1"/>
        <end position="26"/>
    </location>
</feature>
<organism evidence="8 9">
    <name type="scientific">Fluviicola chungangensis</name>
    <dbReference type="NCBI Taxonomy" id="2597671"/>
    <lineage>
        <taxon>Bacteria</taxon>
        <taxon>Pseudomonadati</taxon>
        <taxon>Bacteroidota</taxon>
        <taxon>Flavobacteriia</taxon>
        <taxon>Flavobacteriales</taxon>
        <taxon>Crocinitomicaceae</taxon>
        <taxon>Fluviicola</taxon>
    </lineage>
</organism>
<reference evidence="8 9" key="1">
    <citation type="submission" date="2019-07" db="EMBL/GenBank/DDBJ databases">
        <authorList>
            <person name="Huq M.A."/>
        </authorList>
    </citation>
    <scope>NUCLEOTIDE SEQUENCE [LARGE SCALE GENOMIC DNA]</scope>
    <source>
        <strain evidence="8 9">MAH-3</strain>
    </source>
</reference>
<evidence type="ECO:0000256" key="5">
    <source>
        <dbReference type="ARBA" id="ARBA00023157"/>
    </source>
</evidence>
<dbReference type="SUPFAM" id="SSF48537">
    <property type="entry name" value="Phospholipase C/P1 nuclease"/>
    <property type="match status" value="1"/>
</dbReference>
<accession>A0A556MJQ4</accession>
<keyword evidence="4" id="KW-0378">Hydrolase</keyword>
<dbReference type="InterPro" id="IPR003154">
    <property type="entry name" value="S1/P1nuclease"/>
</dbReference>
<proteinExistence type="predicted"/>
<keyword evidence="3" id="KW-0255">Endonuclease</keyword>
<dbReference type="RefSeq" id="WP_144334230.1">
    <property type="nucleotide sequence ID" value="NZ_VLPL01000009.1"/>
</dbReference>
<evidence type="ECO:0000256" key="4">
    <source>
        <dbReference type="ARBA" id="ARBA00022801"/>
    </source>
</evidence>
<protein>
    <submittedName>
        <fullName evidence="8">S1/P1 Nuclease</fullName>
    </submittedName>
</protein>
<keyword evidence="9" id="KW-1185">Reference proteome</keyword>
<sequence>MVNSSTFRRTSTILLLSLFLTGFGEAAPLPDYSNFPQPALWGFFGHKRINRVATFTLPPEMFGFFKENIDFITEHAVDPDKRRYGVDGEAQRHYIDIDHYAINGQNPFEVVPKKWNDAVAKFTEDTLQAYGIVPWHILVMKHRLQKAFESKNIDLILKNATEIGHYIGDAHVPLHTTENYNGQLTGQRGIHGLWESRIVELNSEDYDYFVGKGKYIPDVLEFAWDAVKASNAAVDSVLSMEKELTAEFPSDQKYTYETRGNVVIQTYSKGFCDEYQKRMNGMVERRMRQAIIAVGSIWYTAWVDAGQPDLSKLTNNPPSAELLKELEELDHLYQHSDHKGTICD</sequence>
<comment type="caution">
    <text evidence="8">The sequence shown here is derived from an EMBL/GenBank/DDBJ whole genome shotgun (WGS) entry which is preliminary data.</text>
</comment>
<evidence type="ECO:0000256" key="2">
    <source>
        <dbReference type="ARBA" id="ARBA00022723"/>
    </source>
</evidence>